<name>A0ABP6MU21_9ACTN</name>
<dbReference type="Proteomes" id="UP001500320">
    <property type="component" value="Unassembled WGS sequence"/>
</dbReference>
<keyword evidence="2" id="KW-0175">Coiled coil</keyword>
<dbReference type="PRINTS" id="PR00040">
    <property type="entry name" value="HTHMERR"/>
</dbReference>
<accession>A0ABP6MU21</accession>
<dbReference type="InterPro" id="IPR047057">
    <property type="entry name" value="MerR_fam"/>
</dbReference>
<dbReference type="InterPro" id="IPR000551">
    <property type="entry name" value="MerR-type_HTH_dom"/>
</dbReference>
<comment type="caution">
    <text evidence="4">The sequence shown here is derived from an EMBL/GenBank/DDBJ whole genome shotgun (WGS) entry which is preliminary data.</text>
</comment>
<keyword evidence="1" id="KW-0238">DNA-binding</keyword>
<evidence type="ECO:0000313" key="5">
    <source>
        <dbReference type="Proteomes" id="UP001500320"/>
    </source>
</evidence>
<dbReference type="EMBL" id="BAAAUT010000009">
    <property type="protein sequence ID" value="GAA3124585.1"/>
    <property type="molecule type" value="Genomic_DNA"/>
</dbReference>
<evidence type="ECO:0000313" key="4">
    <source>
        <dbReference type="EMBL" id="GAA3124585.1"/>
    </source>
</evidence>
<dbReference type="RefSeq" id="WP_344857095.1">
    <property type="nucleotide sequence ID" value="NZ_BAAAUT010000009.1"/>
</dbReference>
<sequence length="262" mass="28797">MRIGELASLAGVSTRTVRHYHHLGLLPEPERRANGYRVYGLRAAVTLARIRRLTELGLGLAEVRDALADDRGRELREILTELDADLARQEEEIRRRRVRLAELLAQDTLHPDDPVSAEMADLLGRLPRAETGMLARERELLALLDTTAASETQRLLLEAAGPPAADPEHLSRVECLYRDLDALAGAGLDDPRVPELARRLAEAVPAEMIRSGLLDPVLPVADAEAEDGEQEAFARAFFADLPPAHAEVIRQAIALLADRSTT</sequence>
<feature type="coiled-coil region" evidence="2">
    <location>
        <begin position="72"/>
        <end position="106"/>
    </location>
</feature>
<dbReference type="PANTHER" id="PTHR30204:SF93">
    <property type="entry name" value="HTH MERR-TYPE DOMAIN-CONTAINING PROTEIN"/>
    <property type="match status" value="1"/>
</dbReference>
<proteinExistence type="predicted"/>
<dbReference type="Gene3D" id="1.10.1660.10">
    <property type="match status" value="1"/>
</dbReference>
<feature type="domain" description="HTH merR-type" evidence="3">
    <location>
        <begin position="1"/>
        <end position="69"/>
    </location>
</feature>
<dbReference type="PROSITE" id="PS50937">
    <property type="entry name" value="HTH_MERR_2"/>
    <property type="match status" value="1"/>
</dbReference>
<dbReference type="PANTHER" id="PTHR30204">
    <property type="entry name" value="REDOX-CYCLING DRUG-SENSING TRANSCRIPTIONAL ACTIVATOR SOXR"/>
    <property type="match status" value="1"/>
</dbReference>
<dbReference type="SUPFAM" id="SSF46955">
    <property type="entry name" value="Putative DNA-binding domain"/>
    <property type="match status" value="1"/>
</dbReference>
<evidence type="ECO:0000259" key="3">
    <source>
        <dbReference type="PROSITE" id="PS50937"/>
    </source>
</evidence>
<dbReference type="InterPro" id="IPR009061">
    <property type="entry name" value="DNA-bd_dom_put_sf"/>
</dbReference>
<evidence type="ECO:0000256" key="1">
    <source>
        <dbReference type="ARBA" id="ARBA00023125"/>
    </source>
</evidence>
<dbReference type="CDD" id="cd00592">
    <property type="entry name" value="HTH_MerR-like"/>
    <property type="match status" value="1"/>
</dbReference>
<reference evidence="5" key="1">
    <citation type="journal article" date="2019" name="Int. J. Syst. Evol. Microbiol.">
        <title>The Global Catalogue of Microorganisms (GCM) 10K type strain sequencing project: providing services to taxonomists for standard genome sequencing and annotation.</title>
        <authorList>
            <consortium name="The Broad Institute Genomics Platform"/>
            <consortium name="The Broad Institute Genome Sequencing Center for Infectious Disease"/>
            <person name="Wu L."/>
            <person name="Ma J."/>
        </authorList>
    </citation>
    <scope>NUCLEOTIDE SEQUENCE [LARGE SCALE GENOMIC DNA]</scope>
    <source>
        <strain evidence="5">JCM 9373</strain>
    </source>
</reference>
<keyword evidence="5" id="KW-1185">Reference proteome</keyword>
<organism evidence="4 5">
    <name type="scientific">Planomonospora alba</name>
    <dbReference type="NCBI Taxonomy" id="161354"/>
    <lineage>
        <taxon>Bacteria</taxon>
        <taxon>Bacillati</taxon>
        <taxon>Actinomycetota</taxon>
        <taxon>Actinomycetes</taxon>
        <taxon>Streptosporangiales</taxon>
        <taxon>Streptosporangiaceae</taxon>
        <taxon>Planomonospora</taxon>
    </lineage>
</organism>
<dbReference type="SMART" id="SM00422">
    <property type="entry name" value="HTH_MERR"/>
    <property type="match status" value="1"/>
</dbReference>
<dbReference type="Pfam" id="PF13411">
    <property type="entry name" value="MerR_1"/>
    <property type="match status" value="1"/>
</dbReference>
<evidence type="ECO:0000256" key="2">
    <source>
        <dbReference type="SAM" id="Coils"/>
    </source>
</evidence>
<protein>
    <submittedName>
        <fullName evidence="4">MerR family transcriptional regulator</fullName>
    </submittedName>
</protein>
<gene>
    <name evidence="4" type="ORF">GCM10010466_14310</name>
</gene>